<dbReference type="InterPro" id="IPR018181">
    <property type="entry name" value="Heat_shock_70_CS"/>
</dbReference>
<reference evidence="5 6" key="1">
    <citation type="submission" date="2017-03" db="EMBL/GenBank/DDBJ databases">
        <title>Genome of the blue death feigning beetle - Asbolus verrucosus.</title>
        <authorList>
            <person name="Rider S.D."/>
        </authorList>
    </citation>
    <scope>NUCLEOTIDE SEQUENCE [LARGE SCALE GENOMIC DNA]</scope>
    <source>
        <strain evidence="5">Butters</strain>
        <tissue evidence="5">Head and leg muscle</tissue>
    </source>
</reference>
<dbReference type="STRING" id="1661398.A0A482VL83"/>
<dbReference type="Proteomes" id="UP000292052">
    <property type="component" value="Unassembled WGS sequence"/>
</dbReference>
<dbReference type="SUPFAM" id="SSF100920">
    <property type="entry name" value="Heat shock protein 70kD (HSP70), peptide-binding domain"/>
    <property type="match status" value="1"/>
</dbReference>
<dbReference type="OrthoDB" id="2401965at2759"/>
<dbReference type="Gene3D" id="3.30.420.40">
    <property type="match status" value="2"/>
</dbReference>
<evidence type="ECO:0000256" key="4">
    <source>
        <dbReference type="RuleBase" id="RU003322"/>
    </source>
</evidence>
<dbReference type="PROSITE" id="PS01036">
    <property type="entry name" value="HSP70_3"/>
    <property type="match status" value="1"/>
</dbReference>
<keyword evidence="6" id="KW-1185">Reference proteome</keyword>
<keyword evidence="2 4" id="KW-0547">Nucleotide-binding</keyword>
<comment type="caution">
    <text evidence="5">The sequence shown here is derived from an EMBL/GenBank/DDBJ whole genome shotgun (WGS) entry which is preliminary data.</text>
</comment>
<dbReference type="EMBL" id="QDEB01091682">
    <property type="protein sequence ID" value="RZC33128.1"/>
    <property type="molecule type" value="Genomic_DNA"/>
</dbReference>
<dbReference type="InterPro" id="IPR043129">
    <property type="entry name" value="ATPase_NBD"/>
</dbReference>
<dbReference type="FunFam" id="3.90.640.10:FF:000003">
    <property type="entry name" value="Molecular chaperone DnaK"/>
    <property type="match status" value="1"/>
</dbReference>
<gene>
    <name evidence="5" type="ORF">BDFB_010152</name>
</gene>
<evidence type="ECO:0000313" key="5">
    <source>
        <dbReference type="EMBL" id="RZC33128.1"/>
    </source>
</evidence>
<comment type="similarity">
    <text evidence="1 4">Belongs to the heat shock protein 70 family.</text>
</comment>
<evidence type="ECO:0000313" key="6">
    <source>
        <dbReference type="Proteomes" id="UP000292052"/>
    </source>
</evidence>
<accession>A0A482VL83</accession>
<dbReference type="PANTHER" id="PTHR19375">
    <property type="entry name" value="HEAT SHOCK PROTEIN 70KDA"/>
    <property type="match status" value="1"/>
</dbReference>
<dbReference type="PRINTS" id="PR00301">
    <property type="entry name" value="HEATSHOCK70"/>
</dbReference>
<proteinExistence type="inferred from homology"/>
<dbReference type="Pfam" id="PF00012">
    <property type="entry name" value="HSP70"/>
    <property type="match status" value="1"/>
</dbReference>
<dbReference type="Gene3D" id="2.60.34.10">
    <property type="entry name" value="Substrate Binding Domain Of DNAk, Chain A, domain 1"/>
    <property type="match status" value="1"/>
</dbReference>
<dbReference type="InterPro" id="IPR013126">
    <property type="entry name" value="Hsp_70_fam"/>
</dbReference>
<keyword evidence="3 4" id="KW-0067">ATP-binding</keyword>
<evidence type="ECO:0000256" key="2">
    <source>
        <dbReference type="ARBA" id="ARBA00022741"/>
    </source>
</evidence>
<sequence>MNRTPQELCTSILVKIKNDIEDKLGKTVNKAVITVPAYFNINQREATLASADAAGFTVLKLLNEPTAAALNYYFKNDCEEENYCLVYDLGGGTFDVAILKRNSTNIDIIAVDGDNQLGGHDFDDLIIAYVCEKLGKDYKFNPKSDRRAMRRLRNKCEEAKIILSLAEETTIVLDKFVANYDTIEIDLTREQFEEMADNLFRRTITILDNCLKSSNVPKNDIKEVILSGGSTRIPKLQKMISSYFDGKRLNKFKNPDECVAKGAALQAAMLSSNPKQTLSEIHITDVIPLSLGISNFVGLMIFTLRRNTPIPSSATSTWFTSINRQTEMSFDIYEGERLDTRKNRHLGKLILSNITEAPPGQYEIFVTMNVDQNGILTVKAKEKLKNNEKDLKIVYTRGNRSDTEVKNAVKDAEDNKEEDKCFKKFALSKEYLLSYCESAIYNFENKNLTKSHKEEYELCQTTKSSGKLINVGDEDKLNNLINVIEGKCKLLAMKYNFDLMPEKPT</sequence>
<dbReference type="Gene3D" id="3.90.640.10">
    <property type="entry name" value="Actin, Chain A, domain 4"/>
    <property type="match status" value="1"/>
</dbReference>
<organism evidence="5 6">
    <name type="scientific">Asbolus verrucosus</name>
    <name type="common">Desert ironclad beetle</name>
    <dbReference type="NCBI Taxonomy" id="1661398"/>
    <lineage>
        <taxon>Eukaryota</taxon>
        <taxon>Metazoa</taxon>
        <taxon>Ecdysozoa</taxon>
        <taxon>Arthropoda</taxon>
        <taxon>Hexapoda</taxon>
        <taxon>Insecta</taxon>
        <taxon>Pterygota</taxon>
        <taxon>Neoptera</taxon>
        <taxon>Endopterygota</taxon>
        <taxon>Coleoptera</taxon>
        <taxon>Polyphaga</taxon>
        <taxon>Cucujiformia</taxon>
        <taxon>Tenebrionidae</taxon>
        <taxon>Pimeliinae</taxon>
        <taxon>Asbolus</taxon>
    </lineage>
</organism>
<dbReference type="AlphaFoldDB" id="A0A482VL83"/>
<name>A0A482VL83_ASBVE</name>
<dbReference type="InterPro" id="IPR029047">
    <property type="entry name" value="HSP70_peptide-bd_sf"/>
</dbReference>
<dbReference type="GO" id="GO:0005524">
    <property type="term" value="F:ATP binding"/>
    <property type="evidence" value="ECO:0007669"/>
    <property type="project" value="UniProtKB-KW"/>
</dbReference>
<evidence type="ECO:0000256" key="3">
    <source>
        <dbReference type="ARBA" id="ARBA00022840"/>
    </source>
</evidence>
<dbReference type="FunFam" id="3.30.420.40:FF:000028">
    <property type="entry name" value="heat shock 70 kDa protein-like"/>
    <property type="match status" value="1"/>
</dbReference>
<dbReference type="GO" id="GO:0140662">
    <property type="term" value="F:ATP-dependent protein folding chaperone"/>
    <property type="evidence" value="ECO:0007669"/>
    <property type="project" value="InterPro"/>
</dbReference>
<protein>
    <submittedName>
        <fullName evidence="5">HSP70 and/or MreB Mbl domain containing protein</fullName>
    </submittedName>
</protein>
<dbReference type="SUPFAM" id="SSF53067">
    <property type="entry name" value="Actin-like ATPase domain"/>
    <property type="match status" value="2"/>
</dbReference>
<evidence type="ECO:0000256" key="1">
    <source>
        <dbReference type="ARBA" id="ARBA00007381"/>
    </source>
</evidence>